<keyword evidence="12" id="KW-0012">Acyltransferase</keyword>
<evidence type="ECO:0000256" key="8">
    <source>
        <dbReference type="ARBA" id="ARBA00023209"/>
    </source>
</evidence>
<feature type="transmembrane region" description="Helical" evidence="10">
    <location>
        <begin position="160"/>
        <end position="180"/>
    </location>
</feature>
<dbReference type="HAMAP" id="MF_01043">
    <property type="entry name" value="PlsY"/>
    <property type="match status" value="1"/>
</dbReference>
<dbReference type="PANTHER" id="PTHR30309">
    <property type="entry name" value="INNER MEMBRANE PROTEIN YGIH"/>
    <property type="match status" value="1"/>
</dbReference>
<evidence type="ECO:0000256" key="5">
    <source>
        <dbReference type="ARBA" id="ARBA00022989"/>
    </source>
</evidence>
<name>A0ABQ5JKY1_9LACO</name>
<keyword evidence="13" id="KW-1185">Reference proteome</keyword>
<organism evidence="12 13">
    <name type="scientific">Furfurilactobacillus curtus</name>
    <dbReference type="NCBI Taxonomy" id="1746200"/>
    <lineage>
        <taxon>Bacteria</taxon>
        <taxon>Bacillati</taxon>
        <taxon>Bacillota</taxon>
        <taxon>Bacilli</taxon>
        <taxon>Lactobacillales</taxon>
        <taxon>Lactobacillaceae</taxon>
        <taxon>Furfurilactobacillus</taxon>
    </lineage>
</organism>
<dbReference type="NCBIfam" id="TIGR00023">
    <property type="entry name" value="glycerol-3-phosphate 1-O-acyltransferase PlsY"/>
    <property type="match status" value="1"/>
</dbReference>
<accession>A0ABQ5JKY1</accession>
<comment type="pathway">
    <text evidence="10">Lipid metabolism; phospholipid metabolism.</text>
</comment>
<keyword evidence="1 10" id="KW-1003">Cell membrane</keyword>
<evidence type="ECO:0000256" key="10">
    <source>
        <dbReference type="HAMAP-Rule" id="MF_01043"/>
    </source>
</evidence>
<keyword evidence="2 10" id="KW-0444">Lipid biosynthesis</keyword>
<dbReference type="PANTHER" id="PTHR30309:SF0">
    <property type="entry name" value="GLYCEROL-3-PHOSPHATE ACYLTRANSFERASE-RELATED"/>
    <property type="match status" value="1"/>
</dbReference>
<comment type="similarity">
    <text evidence="10">Belongs to the PlsY family.</text>
</comment>
<dbReference type="Pfam" id="PF02660">
    <property type="entry name" value="G3P_acyltransf"/>
    <property type="match status" value="1"/>
</dbReference>
<feature type="compositionally biased region" description="Basic and acidic residues" evidence="11">
    <location>
        <begin position="212"/>
        <end position="224"/>
    </location>
</feature>
<gene>
    <name evidence="10 12" type="primary">plsY</name>
    <name evidence="12" type="ORF">JCM31185_03460</name>
</gene>
<evidence type="ECO:0000256" key="11">
    <source>
        <dbReference type="SAM" id="MobiDB-lite"/>
    </source>
</evidence>
<protein>
    <recommendedName>
        <fullName evidence="10">Glycerol-3-phosphate acyltransferase</fullName>
    </recommendedName>
    <alternativeName>
        <fullName evidence="10">Acyl-PO4 G3P acyltransferase</fullName>
    </alternativeName>
    <alternativeName>
        <fullName evidence="10">Acyl-phosphate--glycerol-3-phosphate acyltransferase</fullName>
    </alternativeName>
    <alternativeName>
        <fullName evidence="10">G3P acyltransferase</fullName>
        <shortName evidence="10">GPAT</shortName>
        <ecNumber evidence="10">2.3.1.275</ecNumber>
    </alternativeName>
    <alternativeName>
        <fullName evidence="10">Lysophosphatidic acid synthase</fullName>
        <shortName evidence="10">LPA synthase</shortName>
    </alternativeName>
</protein>
<dbReference type="EC" id="2.3.1.275" evidence="10"/>
<evidence type="ECO:0000256" key="7">
    <source>
        <dbReference type="ARBA" id="ARBA00023136"/>
    </source>
</evidence>
<keyword evidence="6 10" id="KW-0443">Lipid metabolism</keyword>
<sequence>MVKLLTMLFIAYLLGAIPSGMWVGKLFFHKDIRQEGSGNIGTTNTYRVLGRTAGTAVMALDILKGALASGQVAFFGAPMIHGWPVNGLLIGLAAILGNTYSVFDGFKGGKAVATSAGILAGYNFPFFLFASAIFASLVYLSSMVSVASMGAMTIITFTSLLLHDGILTTVAFILTLFIFYRHRANIDRIMARTENLVPFGCYYHYRQKHPQKSAETDDHAEPTDQKPTSANKK</sequence>
<evidence type="ECO:0000256" key="3">
    <source>
        <dbReference type="ARBA" id="ARBA00022679"/>
    </source>
</evidence>
<evidence type="ECO:0000256" key="6">
    <source>
        <dbReference type="ARBA" id="ARBA00023098"/>
    </source>
</evidence>
<keyword evidence="7 10" id="KW-0472">Membrane</keyword>
<proteinExistence type="inferred from homology"/>
<feature type="transmembrane region" description="Helical" evidence="10">
    <location>
        <begin position="87"/>
        <end position="106"/>
    </location>
</feature>
<keyword evidence="5 10" id="KW-1133">Transmembrane helix</keyword>
<evidence type="ECO:0000256" key="2">
    <source>
        <dbReference type="ARBA" id="ARBA00022516"/>
    </source>
</evidence>
<feature type="transmembrane region" description="Helical" evidence="10">
    <location>
        <begin position="6"/>
        <end position="28"/>
    </location>
</feature>
<reference evidence="12 13" key="1">
    <citation type="submission" date="2022-03" db="EMBL/GenBank/DDBJ databases">
        <title>Draft genome sequence of Furfurilactobacillus curtus JCM 31185.</title>
        <authorList>
            <person name="Suzuki S."/>
            <person name="Endo A."/>
            <person name="Kajikawa A."/>
        </authorList>
    </citation>
    <scope>NUCLEOTIDE SEQUENCE [LARGE SCALE GENOMIC DNA]</scope>
    <source>
        <strain evidence="12 13">JCM 31185</strain>
    </source>
</reference>
<feature type="transmembrane region" description="Helical" evidence="10">
    <location>
        <begin position="118"/>
        <end position="140"/>
    </location>
</feature>
<keyword evidence="4 10" id="KW-0812">Transmembrane</keyword>
<dbReference type="Proteomes" id="UP001628078">
    <property type="component" value="Unassembled WGS sequence"/>
</dbReference>
<dbReference type="SMART" id="SM01207">
    <property type="entry name" value="G3P_acyltransf"/>
    <property type="match status" value="1"/>
</dbReference>
<evidence type="ECO:0000313" key="12">
    <source>
        <dbReference type="EMBL" id="GKT05057.1"/>
    </source>
</evidence>
<evidence type="ECO:0000256" key="4">
    <source>
        <dbReference type="ARBA" id="ARBA00022692"/>
    </source>
</evidence>
<dbReference type="RefSeq" id="WP_407882321.1">
    <property type="nucleotide sequence ID" value="NZ_BQXO01000001.1"/>
</dbReference>
<comment type="catalytic activity">
    <reaction evidence="10">
        <text>an acyl phosphate + sn-glycerol 3-phosphate = a 1-acyl-sn-glycero-3-phosphate + phosphate</text>
        <dbReference type="Rhea" id="RHEA:34075"/>
        <dbReference type="ChEBI" id="CHEBI:43474"/>
        <dbReference type="ChEBI" id="CHEBI:57597"/>
        <dbReference type="ChEBI" id="CHEBI:57970"/>
        <dbReference type="ChEBI" id="CHEBI:59918"/>
        <dbReference type="EC" id="2.3.1.275"/>
    </reaction>
</comment>
<feature type="region of interest" description="Disordered" evidence="11">
    <location>
        <begin position="210"/>
        <end position="233"/>
    </location>
</feature>
<dbReference type="InterPro" id="IPR003811">
    <property type="entry name" value="G3P_acylTferase_PlsY"/>
</dbReference>
<comment type="subunit">
    <text evidence="10">Probably interacts with PlsX.</text>
</comment>
<keyword evidence="8 10" id="KW-0594">Phospholipid biosynthesis</keyword>
<keyword evidence="3 10" id="KW-0808">Transferase</keyword>
<comment type="function">
    <text evidence="10">Catalyzes the transfer of an acyl group from acyl-phosphate (acyl-PO(4)) to glycerol-3-phosphate (G3P) to form lysophosphatidic acid (LPA). This enzyme utilizes acyl-phosphate as fatty acyl donor, but not acyl-CoA or acyl-ACP.</text>
</comment>
<dbReference type="EMBL" id="BQXO01000001">
    <property type="protein sequence ID" value="GKT05057.1"/>
    <property type="molecule type" value="Genomic_DNA"/>
</dbReference>
<comment type="caution">
    <text evidence="12">The sequence shown here is derived from an EMBL/GenBank/DDBJ whole genome shotgun (WGS) entry which is preliminary data.</text>
</comment>
<evidence type="ECO:0000313" key="13">
    <source>
        <dbReference type="Proteomes" id="UP001628078"/>
    </source>
</evidence>
<feature type="transmembrane region" description="Helical" evidence="10">
    <location>
        <begin position="48"/>
        <end position="67"/>
    </location>
</feature>
<keyword evidence="9 10" id="KW-1208">Phospholipid metabolism</keyword>
<comment type="subcellular location">
    <subcellularLocation>
        <location evidence="10">Cell membrane</location>
        <topology evidence="10">Multi-pass membrane protein</topology>
    </subcellularLocation>
</comment>
<evidence type="ECO:0000256" key="1">
    <source>
        <dbReference type="ARBA" id="ARBA00022475"/>
    </source>
</evidence>
<evidence type="ECO:0000256" key="9">
    <source>
        <dbReference type="ARBA" id="ARBA00023264"/>
    </source>
</evidence>
<dbReference type="GO" id="GO:0016746">
    <property type="term" value="F:acyltransferase activity"/>
    <property type="evidence" value="ECO:0007669"/>
    <property type="project" value="UniProtKB-KW"/>
</dbReference>